<dbReference type="PROSITE" id="PS00028">
    <property type="entry name" value="ZINC_FINGER_C2H2_1"/>
    <property type="match status" value="14"/>
</dbReference>
<evidence type="ECO:0000256" key="6">
    <source>
        <dbReference type="SAM" id="MobiDB-lite"/>
    </source>
</evidence>
<evidence type="ECO:0000256" key="3">
    <source>
        <dbReference type="ARBA" id="ARBA00022771"/>
    </source>
</evidence>
<dbReference type="GO" id="GO:0000977">
    <property type="term" value="F:RNA polymerase II transcription regulatory region sequence-specific DNA binding"/>
    <property type="evidence" value="ECO:0007669"/>
    <property type="project" value="TreeGrafter"/>
</dbReference>
<dbReference type="SUPFAM" id="SSF57667">
    <property type="entry name" value="beta-beta-alpha zinc fingers"/>
    <property type="match status" value="10"/>
</dbReference>
<keyword evidence="4" id="KW-0862">Zinc</keyword>
<accession>A0A1J1HJS1</accession>
<evidence type="ECO:0000256" key="4">
    <source>
        <dbReference type="ARBA" id="ARBA00022833"/>
    </source>
</evidence>
<keyword evidence="9" id="KW-1185">Reference proteome</keyword>
<feature type="domain" description="C2H2-type" evidence="7">
    <location>
        <begin position="393"/>
        <end position="411"/>
    </location>
</feature>
<dbReference type="PROSITE" id="PS50157">
    <property type="entry name" value="ZINC_FINGER_C2H2_2"/>
    <property type="match status" value="10"/>
</dbReference>
<gene>
    <name evidence="8" type="ORF">CLUMA_CG000551</name>
</gene>
<feature type="region of interest" description="Disordered" evidence="6">
    <location>
        <begin position="519"/>
        <end position="546"/>
    </location>
</feature>
<dbReference type="Pfam" id="PF12874">
    <property type="entry name" value="zf-met"/>
    <property type="match status" value="1"/>
</dbReference>
<dbReference type="SMART" id="SM00355">
    <property type="entry name" value="ZnF_C2H2"/>
    <property type="match status" value="23"/>
</dbReference>
<keyword evidence="3 5" id="KW-0863">Zinc-finger</keyword>
<feature type="domain" description="C2H2-type" evidence="7">
    <location>
        <begin position="252"/>
        <end position="280"/>
    </location>
</feature>
<feature type="domain" description="C2H2-type" evidence="7">
    <location>
        <begin position="933"/>
        <end position="963"/>
    </location>
</feature>
<dbReference type="PANTHER" id="PTHR24379:SF121">
    <property type="entry name" value="C2H2-TYPE DOMAIN-CONTAINING PROTEIN"/>
    <property type="match status" value="1"/>
</dbReference>
<dbReference type="InterPro" id="IPR036236">
    <property type="entry name" value="Znf_C2H2_sf"/>
</dbReference>
<evidence type="ECO:0000313" key="9">
    <source>
        <dbReference type="Proteomes" id="UP000183832"/>
    </source>
</evidence>
<dbReference type="PANTHER" id="PTHR24379">
    <property type="entry name" value="KRAB AND ZINC FINGER DOMAIN-CONTAINING"/>
    <property type="match status" value="1"/>
</dbReference>
<keyword evidence="2" id="KW-0677">Repeat</keyword>
<evidence type="ECO:0000313" key="8">
    <source>
        <dbReference type="EMBL" id="CRK86718.1"/>
    </source>
</evidence>
<dbReference type="InterPro" id="IPR013087">
    <property type="entry name" value="Znf_C2H2_type"/>
</dbReference>
<name>A0A1J1HJS1_9DIPT</name>
<evidence type="ECO:0000259" key="7">
    <source>
        <dbReference type="PROSITE" id="PS50157"/>
    </source>
</evidence>
<dbReference type="STRING" id="568069.A0A1J1HJS1"/>
<evidence type="ECO:0000256" key="5">
    <source>
        <dbReference type="PROSITE-ProRule" id="PRU00042"/>
    </source>
</evidence>
<keyword evidence="1" id="KW-0479">Metal-binding</keyword>
<dbReference type="Pfam" id="PF00096">
    <property type="entry name" value="zf-C2H2"/>
    <property type="match status" value="5"/>
</dbReference>
<sequence>MEQDQNSCVQNCKINDKQMVFEKFSNKKVRNTNDKLSMPFQEILIKTEDELNIPTETNLVSPFYDFKEKISETEYESSIDVTLLFTENFIKTEDELNVPTETNLVSPFYDSKKEISEQNYEGSIDVTLLFEENFIKTEDELNLPAETELNSPIYEVKEEISEEVQENRNDATESQNVESNDFLGKAQSNPTFIPSNVVSGKVLKSGRKRQQDQNRRYKSRIVYCDICGKTCRDLYTIALHMNTHKKYRTKDFHCEICEGSYFDEHGLQKHILNVHEKSKLLTCSLCRRTFRTKESLKTHISRLCRVPCEVCGKMIRKNSLKAHLKRVHLKSRTYRCDICGKKCCSTHLSHLVTTHIGLEHRTKDHQCDICNKVFFDKDGIKMHMTQCHGNTKFPCDLCGKTFKCAPFLKQHSIRCSMEANNSSKIDCDTCGKVCIGPNSYLNHMIDIHKITPDKEQLLKKDACDCKINEKQKIFEKFSKKKIRNIKDEVPFQENNIKTEDELNISSETELTLPIYEVKNEISEPEHESPNDLNEGRKIETNKRRKQDQSNPQFVSCIVCEKVLKNTRILSIHYKRMHSDSKVFQCDICGKTCGSMHNIALHMNTHKKYRTKDFQCHICENYYFDKQYLRQHISNAHNPKLVPCDTCGKLLKKKSLKEHHRIMHSIINLFRCDICGKTFKTRANIDAHMVTHKILRVRDFHCKICLGSYFDENGLRSHMLKNHERPKHLTCSLCRKTFRTEEGLKKHKLLPHRVPCKVCGKMLLKYALKEHLRAVHFKIKPYQCDICGKKLYKTSLASHVTSHIGLEHRTKDHKCDLCNKVFFDKIRIKKHMKHCHRNSKFPCDLCKRTYTSKSYLKKHRCPMKVNKWSKIDCDTCGEVFQGPNVYFNHMINIHKITPDKEQLLNTVACDVCEKRFFTKRSLLNHQSTHVKRIFTCDYPECQKKFLENKNLRRHTLTIHKSIREKCPVGNGCKYSGARKDYMTTHLKNHKELSPGELQNYLKLLRTINLF</sequence>
<dbReference type="Gene3D" id="3.30.160.60">
    <property type="entry name" value="Classic Zinc Finger"/>
    <property type="match status" value="12"/>
</dbReference>
<feature type="compositionally biased region" description="Basic and acidic residues" evidence="6">
    <location>
        <begin position="519"/>
        <end position="541"/>
    </location>
</feature>
<dbReference type="GO" id="GO:0005634">
    <property type="term" value="C:nucleus"/>
    <property type="evidence" value="ECO:0007669"/>
    <property type="project" value="TreeGrafter"/>
</dbReference>
<evidence type="ECO:0000256" key="2">
    <source>
        <dbReference type="ARBA" id="ARBA00022737"/>
    </source>
</evidence>
<dbReference type="GO" id="GO:0000981">
    <property type="term" value="F:DNA-binding transcription factor activity, RNA polymerase II-specific"/>
    <property type="evidence" value="ECO:0007669"/>
    <property type="project" value="TreeGrafter"/>
</dbReference>
<dbReference type="Proteomes" id="UP000183832">
    <property type="component" value="Unassembled WGS sequence"/>
</dbReference>
<feature type="domain" description="C2H2-type" evidence="7">
    <location>
        <begin position="812"/>
        <end position="840"/>
    </location>
</feature>
<feature type="domain" description="C2H2-type" evidence="7">
    <location>
        <begin position="583"/>
        <end position="610"/>
    </location>
</feature>
<feature type="domain" description="C2H2-type" evidence="7">
    <location>
        <begin position="669"/>
        <end position="691"/>
    </location>
</feature>
<feature type="domain" description="C2H2-type" evidence="7">
    <location>
        <begin position="728"/>
        <end position="751"/>
    </location>
</feature>
<feature type="domain" description="C2H2-type" evidence="7">
    <location>
        <begin position="906"/>
        <end position="928"/>
    </location>
</feature>
<reference evidence="8 9" key="1">
    <citation type="submission" date="2015-04" db="EMBL/GenBank/DDBJ databases">
        <authorList>
            <person name="Syromyatnikov M.Y."/>
            <person name="Popov V.N."/>
        </authorList>
    </citation>
    <scope>NUCLEOTIDE SEQUENCE [LARGE SCALE GENOMIC DNA]</scope>
</reference>
<feature type="domain" description="C2H2-type" evidence="7">
    <location>
        <begin position="554"/>
        <end position="582"/>
    </location>
</feature>
<dbReference type="EMBL" id="CVRI01000002">
    <property type="protein sequence ID" value="CRK86718.1"/>
    <property type="molecule type" value="Genomic_DNA"/>
</dbReference>
<dbReference type="GO" id="GO:0008270">
    <property type="term" value="F:zinc ion binding"/>
    <property type="evidence" value="ECO:0007669"/>
    <property type="project" value="UniProtKB-KW"/>
</dbReference>
<protein>
    <submittedName>
        <fullName evidence="8">CLUMA_CG000551, isoform A</fullName>
    </submittedName>
</protein>
<feature type="domain" description="C2H2-type" evidence="7">
    <location>
        <begin position="365"/>
        <end position="393"/>
    </location>
</feature>
<dbReference type="AlphaFoldDB" id="A0A1J1HJS1"/>
<proteinExistence type="predicted"/>
<organism evidence="8 9">
    <name type="scientific">Clunio marinus</name>
    <dbReference type="NCBI Taxonomy" id="568069"/>
    <lineage>
        <taxon>Eukaryota</taxon>
        <taxon>Metazoa</taxon>
        <taxon>Ecdysozoa</taxon>
        <taxon>Arthropoda</taxon>
        <taxon>Hexapoda</taxon>
        <taxon>Insecta</taxon>
        <taxon>Pterygota</taxon>
        <taxon>Neoptera</taxon>
        <taxon>Endopterygota</taxon>
        <taxon>Diptera</taxon>
        <taxon>Nematocera</taxon>
        <taxon>Chironomoidea</taxon>
        <taxon>Chironomidae</taxon>
        <taxon>Clunio</taxon>
    </lineage>
</organism>
<dbReference type="OrthoDB" id="2687452at2759"/>
<evidence type="ECO:0000256" key="1">
    <source>
        <dbReference type="ARBA" id="ARBA00022723"/>
    </source>
</evidence>